<evidence type="ECO:0000313" key="7">
    <source>
        <dbReference type="Proteomes" id="UP000186341"/>
    </source>
</evidence>
<dbReference type="PROSITE" id="PS51918">
    <property type="entry name" value="RADICAL_SAM"/>
    <property type="match status" value="1"/>
</dbReference>
<evidence type="ECO:0000256" key="1">
    <source>
        <dbReference type="ARBA" id="ARBA00022691"/>
    </source>
</evidence>
<dbReference type="Proteomes" id="UP000186341">
    <property type="component" value="Unassembled WGS sequence"/>
</dbReference>
<keyword evidence="7" id="KW-1185">Reference proteome</keyword>
<sequence length="483" mass="55354">MGIKEFAAQASISTALSYINGNPEKNLPRLMSFINTVMKNDTSFPGPRAAITRVVNDSDNNMNHLLCNIIHDIDPSIVKTAFNNFVVNANLVGWEKQQKVRQEYGCNVPWTILMDPTSACNLHCTGCWAAEYGNKLNLSYEELDDIIEQGKDMGVYFYIYTGGEPLVRKKDLMRLCEKHSDCIFMSFTNGTLIDEEFAQEMLRVKNFFPVLSVEGDMDATDFRRGDGVYSKVIQAMDILHENHLPIGISCCYTSKNIPSIVSDEFIDEMISHGVKYAWYFHYMPVGNDAAPELLPSAKQREYMYNRIREIRSTKEIFPMDFQNDGEYLQGCIAGGRRYFHINANGDMDPCVFIHYSDSNIRKKSILEGLCSPMFMQYRKNQPFNSNHLKPCPMLENAGVLEEMVNSVNAHSTDLESPEPVESLTEKCRTYAKNWSETADDLWKKSHHIPYKETHEYVMSRAQYEKEILPKLNKEIEENSQPKV</sequence>
<dbReference type="RefSeq" id="WP_075820430.1">
    <property type="nucleotide sequence ID" value="NZ_CAJUTZ010000072.1"/>
</dbReference>
<dbReference type="OrthoDB" id="9782387at2"/>
<dbReference type="SFLD" id="SFLDS00029">
    <property type="entry name" value="Radical_SAM"/>
    <property type="match status" value="1"/>
</dbReference>
<gene>
    <name evidence="6" type="ORF">BO222_09195</name>
</gene>
<organism evidence="6 7">
    <name type="scientific">Ileibacterium valens</name>
    <dbReference type="NCBI Taxonomy" id="1862668"/>
    <lineage>
        <taxon>Bacteria</taxon>
        <taxon>Bacillati</taxon>
        <taxon>Bacillota</taxon>
        <taxon>Erysipelotrichia</taxon>
        <taxon>Erysipelotrichales</taxon>
        <taxon>Erysipelotrichaceae</taxon>
        <taxon>Ileibacterium</taxon>
    </lineage>
</organism>
<keyword evidence="2" id="KW-0479">Metal-binding</keyword>
<dbReference type="GO" id="GO:0051536">
    <property type="term" value="F:iron-sulfur cluster binding"/>
    <property type="evidence" value="ECO:0007669"/>
    <property type="project" value="UniProtKB-KW"/>
</dbReference>
<dbReference type="AlphaFoldDB" id="A0A1U7NEG0"/>
<dbReference type="GO" id="GO:0046872">
    <property type="term" value="F:metal ion binding"/>
    <property type="evidence" value="ECO:0007669"/>
    <property type="project" value="UniProtKB-KW"/>
</dbReference>
<keyword evidence="1" id="KW-0949">S-adenosyl-L-methionine</keyword>
<name>A0A1U7NEG0_9FIRM</name>
<evidence type="ECO:0000256" key="3">
    <source>
        <dbReference type="ARBA" id="ARBA00023004"/>
    </source>
</evidence>
<dbReference type="InterPro" id="IPR058240">
    <property type="entry name" value="rSAM_sf"/>
</dbReference>
<dbReference type="GeneID" id="82203338"/>
<comment type="caution">
    <text evidence="6">The sequence shown here is derived from an EMBL/GenBank/DDBJ whole genome shotgun (WGS) entry which is preliminary data.</text>
</comment>
<evidence type="ECO:0000259" key="5">
    <source>
        <dbReference type="PROSITE" id="PS51918"/>
    </source>
</evidence>
<dbReference type="Pfam" id="PF04055">
    <property type="entry name" value="Radical_SAM"/>
    <property type="match status" value="1"/>
</dbReference>
<dbReference type="SFLD" id="SFLDG01067">
    <property type="entry name" value="SPASM/twitch_domain_containing"/>
    <property type="match status" value="1"/>
</dbReference>
<keyword evidence="4" id="KW-0411">Iron-sulfur</keyword>
<accession>A0A1U7NEG0</accession>
<reference evidence="6 7" key="1">
    <citation type="submission" date="2016-11" db="EMBL/GenBank/DDBJ databases">
        <title>Description of two novel members of the family Erysipelotrichaceae: Ileibacterium lipovorans gen. nov., sp. nov. and Dubosiella newyorkensis, gen. nov., sp. nov.</title>
        <authorList>
            <person name="Cox L.M."/>
            <person name="Sohn J."/>
            <person name="Tyrrell K.L."/>
            <person name="Citron D.M."/>
            <person name="Lawson P.A."/>
            <person name="Patel N.B."/>
            <person name="Iizumi T."/>
            <person name="Perez-Perez G.I."/>
            <person name="Goldstein E.J."/>
            <person name="Blaser M.J."/>
        </authorList>
    </citation>
    <scope>NUCLEOTIDE SEQUENCE [LARGE SCALE GENOMIC DNA]</scope>
    <source>
        <strain evidence="6 7">NYU-BL-A3</strain>
    </source>
</reference>
<evidence type="ECO:0000313" key="6">
    <source>
        <dbReference type="EMBL" id="OLU38005.1"/>
    </source>
</evidence>
<feature type="domain" description="Radical SAM core" evidence="5">
    <location>
        <begin position="106"/>
        <end position="320"/>
    </location>
</feature>
<dbReference type="InterPro" id="IPR007197">
    <property type="entry name" value="rSAM"/>
</dbReference>
<dbReference type="EMBL" id="MPJW01000183">
    <property type="protein sequence ID" value="OLU38005.1"/>
    <property type="molecule type" value="Genomic_DNA"/>
</dbReference>
<dbReference type="Gene3D" id="3.20.20.70">
    <property type="entry name" value="Aldolase class I"/>
    <property type="match status" value="1"/>
</dbReference>
<protein>
    <submittedName>
        <fullName evidence="6">Radical SAM protein</fullName>
    </submittedName>
</protein>
<evidence type="ECO:0000256" key="4">
    <source>
        <dbReference type="ARBA" id="ARBA00023014"/>
    </source>
</evidence>
<dbReference type="CDD" id="cd01335">
    <property type="entry name" value="Radical_SAM"/>
    <property type="match status" value="1"/>
</dbReference>
<dbReference type="PANTHER" id="PTHR43524:SF1">
    <property type="entry name" value="RADICAL SAM SUPERFAMILY PROTEIN"/>
    <property type="match status" value="1"/>
</dbReference>
<dbReference type="SUPFAM" id="SSF102114">
    <property type="entry name" value="Radical SAM enzymes"/>
    <property type="match status" value="1"/>
</dbReference>
<dbReference type="InterPro" id="IPR013785">
    <property type="entry name" value="Aldolase_TIM"/>
</dbReference>
<dbReference type="PANTHER" id="PTHR43524">
    <property type="entry name" value="RADICAL SAM SUPERFAMILY PROTEIN"/>
    <property type="match status" value="1"/>
</dbReference>
<dbReference type="CDD" id="cd21128">
    <property type="entry name" value="SPASM_rSAM"/>
    <property type="match status" value="1"/>
</dbReference>
<dbReference type="GO" id="GO:0003824">
    <property type="term" value="F:catalytic activity"/>
    <property type="evidence" value="ECO:0007669"/>
    <property type="project" value="InterPro"/>
</dbReference>
<keyword evidence="3" id="KW-0408">Iron</keyword>
<evidence type="ECO:0000256" key="2">
    <source>
        <dbReference type="ARBA" id="ARBA00022723"/>
    </source>
</evidence>
<proteinExistence type="predicted"/>